<sequence length="91" mass="10427">MDEQRAFRRPAQTLHRRRAAVHRGAHRYSSQNAGALDTYKFVTVDWNTGQKRSSVHFSFGLLSDPLQTAGNFGFDRSYWQGTMNGIIRVKP</sequence>
<gene>
    <name evidence="2" type="ORF">LVJ77_04935</name>
</gene>
<evidence type="ECO:0000256" key="1">
    <source>
        <dbReference type="SAM" id="MobiDB-lite"/>
    </source>
</evidence>
<name>A0A8T9MUD8_9NEIS</name>
<accession>A0A8T9MUD8</accession>
<evidence type="ECO:0000313" key="2">
    <source>
        <dbReference type="EMBL" id="UOP05490.1"/>
    </source>
</evidence>
<proteinExistence type="predicted"/>
<dbReference type="AlphaFoldDB" id="A0A8T9MUD8"/>
<feature type="compositionally biased region" description="Basic residues" evidence="1">
    <location>
        <begin position="14"/>
        <end position="26"/>
    </location>
</feature>
<feature type="region of interest" description="Disordered" evidence="1">
    <location>
        <begin position="1"/>
        <end position="26"/>
    </location>
</feature>
<reference evidence="2" key="2">
    <citation type="journal article" date="2022" name="Res Sq">
        <title>Evolution of multicellular longitudinally dividing oral cavity symbionts (Neisseriaceae).</title>
        <authorList>
            <person name="Nyongesa S."/>
            <person name="Weber P."/>
            <person name="Bernet E."/>
            <person name="Pullido F."/>
            <person name="Nieckarz M."/>
            <person name="Delaby M."/>
            <person name="Nieves C."/>
            <person name="Viehboeck T."/>
            <person name="Krause N."/>
            <person name="Rivera-Millot A."/>
            <person name="Nakamura A."/>
            <person name="Vischer N."/>
            <person name="VanNieuwenhze M."/>
            <person name="Brun Y."/>
            <person name="Cava F."/>
            <person name="Bulgheresi S."/>
            <person name="Veyrier F."/>
        </authorList>
    </citation>
    <scope>NUCLEOTIDE SEQUENCE</scope>
    <source>
        <strain evidence="2">17694</strain>
    </source>
</reference>
<dbReference type="Proteomes" id="UP000831534">
    <property type="component" value="Chromosome"/>
</dbReference>
<protein>
    <submittedName>
        <fullName evidence="2">Uncharacterized protein</fullName>
    </submittedName>
</protein>
<evidence type="ECO:0000313" key="3">
    <source>
        <dbReference type="Proteomes" id="UP000831534"/>
    </source>
</evidence>
<organism evidence="2 3">
    <name type="scientific">Conchiformibius kuhniae</name>
    <dbReference type="NCBI Taxonomy" id="211502"/>
    <lineage>
        <taxon>Bacteria</taxon>
        <taxon>Pseudomonadati</taxon>
        <taxon>Pseudomonadota</taxon>
        <taxon>Betaproteobacteria</taxon>
        <taxon>Neisseriales</taxon>
        <taxon>Neisseriaceae</taxon>
        <taxon>Conchiformibius</taxon>
    </lineage>
</organism>
<reference evidence="2" key="1">
    <citation type="submission" date="2021-12" db="EMBL/GenBank/DDBJ databases">
        <authorList>
            <person name="Veyrier F.J."/>
        </authorList>
    </citation>
    <scope>NUCLEOTIDE SEQUENCE</scope>
    <source>
        <strain evidence="2">17694</strain>
    </source>
</reference>
<dbReference type="EMBL" id="CP091521">
    <property type="protein sequence ID" value="UOP05490.1"/>
    <property type="molecule type" value="Genomic_DNA"/>
</dbReference>
<keyword evidence="3" id="KW-1185">Reference proteome</keyword>